<gene>
    <name evidence="3" type="ORF">FRACYDRAFT_237534</name>
</gene>
<sequence>MPKTCCSCHDDEDEKHMSGDTCMCGCGYLNGWVAIVGVQLLAMIGMFFSIAALGDCSFMELNERLFLPDDIDGEGGINLPIDVTQTQYIGFLTWKKLDGSCYWYNEGSNPEEQIQTFTDILGKDWEISRICGGLSSSLSFLFFCYLLSFTCSSQTRGVRYFNTVFLCVVLTTLQGLTFYSFDSNNGFCEEYICTFSRSAGFSVVSMGCFFLSGLCFCCTQDYPGPRWNKKKASSFSSSSPLKARQQQIAPDSTAVLAPGVTAKSKVATAMGEESKNEEVGYRNFGGNPDDGLRTNNESNKVSSGAPTYYTTGAYMNDGSDGSGSGNHENVTRSIDEFNNNSFEEIEEEVVEDKYEEGLVATGGTFVADRVRQINNDDFNTLVGLKAGDSREVVTEVTNDEVKIVEDITHADGTKTVTKTTEEIAEDGYQREGEIKIDDDFVAHPGLGAGDDCEVITEVTEDEIKVVETIRHADGSQTVTETHEEIPDEKIWV</sequence>
<feature type="transmembrane region" description="Helical" evidence="2">
    <location>
        <begin position="32"/>
        <end position="53"/>
    </location>
</feature>
<keyword evidence="2" id="KW-0472">Membrane</keyword>
<feature type="region of interest" description="Disordered" evidence="1">
    <location>
        <begin position="278"/>
        <end position="305"/>
    </location>
</feature>
<proteinExistence type="predicted"/>
<evidence type="ECO:0000313" key="3">
    <source>
        <dbReference type="EMBL" id="OEU17124.1"/>
    </source>
</evidence>
<evidence type="ECO:0000256" key="1">
    <source>
        <dbReference type="SAM" id="MobiDB-lite"/>
    </source>
</evidence>
<reference evidence="3 4" key="1">
    <citation type="submission" date="2016-09" db="EMBL/GenBank/DDBJ databases">
        <title>Extensive genetic diversity and differential bi-allelic expression allows diatom success in the polar Southern Ocean.</title>
        <authorList>
            <consortium name="DOE Joint Genome Institute"/>
            <person name="Mock T."/>
            <person name="Otillar R.P."/>
            <person name="Strauss J."/>
            <person name="Dupont C."/>
            <person name="Frickenhaus S."/>
            <person name="Maumus F."/>
            <person name="Mcmullan M."/>
            <person name="Sanges R."/>
            <person name="Schmutz J."/>
            <person name="Toseland A."/>
            <person name="Valas R."/>
            <person name="Veluchamy A."/>
            <person name="Ward B.J."/>
            <person name="Allen A."/>
            <person name="Barry K."/>
            <person name="Falciatore A."/>
            <person name="Ferrante M."/>
            <person name="Fortunato A.E."/>
            <person name="Gloeckner G."/>
            <person name="Gruber A."/>
            <person name="Hipkin R."/>
            <person name="Janech M."/>
            <person name="Kroth P."/>
            <person name="Leese F."/>
            <person name="Lindquist E."/>
            <person name="Lyon B.R."/>
            <person name="Martin J."/>
            <person name="Mayer C."/>
            <person name="Parker M."/>
            <person name="Quesneville H."/>
            <person name="Raymond J."/>
            <person name="Uhlig C."/>
            <person name="Valentin K.U."/>
            <person name="Worden A.Z."/>
            <person name="Armbrust E.V."/>
            <person name="Bowler C."/>
            <person name="Green B."/>
            <person name="Moulton V."/>
            <person name="Van Oosterhout C."/>
            <person name="Grigoriev I."/>
        </authorList>
    </citation>
    <scope>NUCLEOTIDE SEQUENCE [LARGE SCALE GENOMIC DNA]</scope>
    <source>
        <strain evidence="3 4">CCMP1102</strain>
    </source>
</reference>
<dbReference type="InParanoid" id="A0A1E7FG57"/>
<feature type="transmembrane region" description="Helical" evidence="2">
    <location>
        <begin position="160"/>
        <end position="179"/>
    </location>
</feature>
<dbReference type="OrthoDB" id="51756at2759"/>
<organism evidence="3 4">
    <name type="scientific">Fragilariopsis cylindrus CCMP1102</name>
    <dbReference type="NCBI Taxonomy" id="635003"/>
    <lineage>
        <taxon>Eukaryota</taxon>
        <taxon>Sar</taxon>
        <taxon>Stramenopiles</taxon>
        <taxon>Ochrophyta</taxon>
        <taxon>Bacillariophyta</taxon>
        <taxon>Bacillariophyceae</taxon>
        <taxon>Bacillariophycidae</taxon>
        <taxon>Bacillariales</taxon>
        <taxon>Bacillariaceae</taxon>
        <taxon>Fragilariopsis</taxon>
    </lineage>
</organism>
<dbReference type="Proteomes" id="UP000095751">
    <property type="component" value="Unassembled WGS sequence"/>
</dbReference>
<feature type="transmembrane region" description="Helical" evidence="2">
    <location>
        <begin position="199"/>
        <end position="219"/>
    </location>
</feature>
<feature type="compositionally biased region" description="Polar residues" evidence="1">
    <location>
        <begin position="293"/>
        <end position="305"/>
    </location>
</feature>
<evidence type="ECO:0000256" key="2">
    <source>
        <dbReference type="SAM" id="Phobius"/>
    </source>
</evidence>
<protein>
    <submittedName>
        <fullName evidence="3">Uncharacterized protein</fullName>
    </submittedName>
</protein>
<evidence type="ECO:0000313" key="4">
    <source>
        <dbReference type="Proteomes" id="UP000095751"/>
    </source>
</evidence>
<name>A0A1E7FG57_9STRA</name>
<keyword evidence="2" id="KW-0812">Transmembrane</keyword>
<dbReference type="AlphaFoldDB" id="A0A1E7FG57"/>
<keyword evidence="2" id="KW-1133">Transmembrane helix</keyword>
<accession>A0A1E7FG57</accession>
<keyword evidence="4" id="KW-1185">Reference proteome</keyword>
<dbReference type="KEGG" id="fcy:FRACYDRAFT_237534"/>
<feature type="transmembrane region" description="Helical" evidence="2">
    <location>
        <begin position="127"/>
        <end position="148"/>
    </location>
</feature>
<dbReference type="EMBL" id="KV784357">
    <property type="protein sequence ID" value="OEU17124.1"/>
    <property type="molecule type" value="Genomic_DNA"/>
</dbReference>